<reference evidence="2 3" key="1">
    <citation type="submission" date="2023-05" db="EMBL/GenBank/DDBJ databases">
        <title>A 100% complete, gapless, phased diploid assembly of the Scenedesmus obliquus UTEX 3031 genome.</title>
        <authorList>
            <person name="Biondi T.C."/>
            <person name="Hanschen E.R."/>
            <person name="Kwon T."/>
            <person name="Eng W."/>
            <person name="Kruse C.P.S."/>
            <person name="Koehler S.I."/>
            <person name="Kunde Y."/>
            <person name="Gleasner C.D."/>
            <person name="You Mak K.T."/>
            <person name="Polle J."/>
            <person name="Hovde B.T."/>
            <person name="Starkenburg S.R."/>
        </authorList>
    </citation>
    <scope>NUCLEOTIDE SEQUENCE [LARGE SCALE GENOMIC DNA]</scope>
    <source>
        <strain evidence="2 3">DOE0152z</strain>
    </source>
</reference>
<keyword evidence="3" id="KW-1185">Reference proteome</keyword>
<feature type="coiled-coil region" evidence="1">
    <location>
        <begin position="127"/>
        <end position="179"/>
    </location>
</feature>
<dbReference type="EMBL" id="CP126211">
    <property type="protein sequence ID" value="WIA12979.1"/>
    <property type="molecule type" value="Genomic_DNA"/>
</dbReference>
<sequence length="182" mass="20332">MTQLQHLVLDLPDYNFIEQLLPVLAGLTQLRHLYLDYLDPVAAHFHAMDELEWDESDERDVNAQACAELTASTQLTHLAVRGYLLTFAGGLCLANIWDLLAYGPGGPGYPARLRQLLEQHSTDGAYLRELMDEQRQAAAQQQEQLQQAQQQLQEAQQQLQQAQDTIAELQAQLAGGGQQQPA</sequence>
<dbReference type="Gene3D" id="1.20.920.20">
    <property type="match status" value="1"/>
</dbReference>
<dbReference type="Proteomes" id="UP001244341">
    <property type="component" value="Chromosome 4b"/>
</dbReference>
<keyword evidence="1" id="KW-0175">Coiled coil</keyword>
<protein>
    <recommendedName>
        <fullName evidence="4">F-box domain-containing protein</fullName>
    </recommendedName>
</protein>
<proteinExistence type="predicted"/>
<evidence type="ECO:0000313" key="2">
    <source>
        <dbReference type="EMBL" id="WIA12979.1"/>
    </source>
</evidence>
<name>A0ABY8TVT5_TETOB</name>
<accession>A0ABY8TVT5</accession>
<organism evidence="2 3">
    <name type="scientific">Tetradesmus obliquus</name>
    <name type="common">Green alga</name>
    <name type="synonym">Acutodesmus obliquus</name>
    <dbReference type="NCBI Taxonomy" id="3088"/>
    <lineage>
        <taxon>Eukaryota</taxon>
        <taxon>Viridiplantae</taxon>
        <taxon>Chlorophyta</taxon>
        <taxon>core chlorophytes</taxon>
        <taxon>Chlorophyceae</taxon>
        <taxon>CS clade</taxon>
        <taxon>Sphaeropleales</taxon>
        <taxon>Scenedesmaceae</taxon>
        <taxon>Tetradesmus</taxon>
    </lineage>
</organism>
<evidence type="ECO:0008006" key="4">
    <source>
        <dbReference type="Google" id="ProtNLM"/>
    </source>
</evidence>
<gene>
    <name evidence="2" type="ORF">OEZ85_006591</name>
</gene>
<evidence type="ECO:0000256" key="1">
    <source>
        <dbReference type="SAM" id="Coils"/>
    </source>
</evidence>
<evidence type="ECO:0000313" key="3">
    <source>
        <dbReference type="Proteomes" id="UP001244341"/>
    </source>
</evidence>